<evidence type="ECO:0000313" key="2">
    <source>
        <dbReference type="Proteomes" id="UP000014672"/>
    </source>
</evidence>
<sequence length="260" mass="30108">MTENIEPYLQPQKRRIIADKDKEQQLLKMAKEHYTSYADVAKFADALNLRAGIVYLTLKYHGFIKQTETTQYRVLDSYYRHNGDLKEITKDVGLTVWIVAKTLEQLNLSPNWASYKERAETGLKGDWAENEFKRLVPSAIDMNMQYQMNNPRFDFVVNNKEIDVKYSSVRKVRGSNQYALRYDPDNLPDFFCLFASDDEVEKSDGPPSGYRILLLPREILPKNKTQVNINSDPDNKRASSTMYWDFAVEPAALSALLENI</sequence>
<dbReference type="Proteomes" id="UP000014672">
    <property type="component" value="Chromosome"/>
</dbReference>
<evidence type="ECO:0000313" key="1">
    <source>
        <dbReference type="EMBL" id="AGO16046.1"/>
    </source>
</evidence>
<organism evidence="1 2">
    <name type="scientific">Glaesserella parasuis ZJ0906</name>
    <dbReference type="NCBI Taxonomy" id="1322346"/>
    <lineage>
        <taxon>Bacteria</taxon>
        <taxon>Pseudomonadati</taxon>
        <taxon>Pseudomonadota</taxon>
        <taxon>Gammaproteobacteria</taxon>
        <taxon>Pasteurellales</taxon>
        <taxon>Pasteurellaceae</taxon>
        <taxon>Glaesserella</taxon>
    </lineage>
</organism>
<proteinExistence type="predicted"/>
<reference evidence="1 2" key="1">
    <citation type="journal article" date="2013" name="PLoS ONE">
        <title>Complete Genome Analysis of a Haemophilus parasuis Serovar 12 Strain from China.</title>
        <authorList>
            <person name="Li Y."/>
            <person name="Kwok A.H."/>
            <person name="Jiang J."/>
            <person name="Zou Y."/>
            <person name="Zheng F."/>
            <person name="Chen P."/>
            <person name="Hou C."/>
            <person name="Leung F.C."/>
            <person name="Jiang P."/>
        </authorList>
    </citation>
    <scope>NUCLEOTIDE SEQUENCE [LARGE SCALE GENOMIC DNA]</scope>
    <source>
        <strain evidence="1 2">ZJ0906</strain>
    </source>
</reference>
<dbReference type="EMBL" id="CP005384">
    <property type="protein sequence ID" value="AGO16046.1"/>
    <property type="molecule type" value="Genomic_DNA"/>
</dbReference>
<name>A0A806J8R3_GLAPU</name>
<dbReference type="KEGG" id="hpaz:K756_04165"/>
<protein>
    <submittedName>
        <fullName evidence="1">Uncharacterized protein</fullName>
    </submittedName>
</protein>
<gene>
    <name evidence="1" type="ORF">K756_04165</name>
</gene>
<accession>A0A806J8R3</accession>
<dbReference type="AlphaFoldDB" id="A0A806J8R3"/>